<gene>
    <name evidence="1" type="ORF">S06H3_24658</name>
</gene>
<protein>
    <submittedName>
        <fullName evidence="1">Uncharacterized protein</fullName>
    </submittedName>
</protein>
<accession>X1M5F9</accession>
<dbReference type="EMBL" id="BARV01013820">
    <property type="protein sequence ID" value="GAI26543.1"/>
    <property type="molecule type" value="Genomic_DNA"/>
</dbReference>
<proteinExistence type="predicted"/>
<comment type="caution">
    <text evidence="1">The sequence shown here is derived from an EMBL/GenBank/DDBJ whole genome shotgun (WGS) entry which is preliminary data.</text>
</comment>
<sequence>MWVYHYPILPADTGIFYFPYAYCYRCSYDKEYPGCDFYCVKALENLFKSKEAPFR</sequence>
<evidence type="ECO:0000313" key="1">
    <source>
        <dbReference type="EMBL" id="GAI26543.1"/>
    </source>
</evidence>
<dbReference type="AlphaFoldDB" id="X1M5F9"/>
<organism evidence="1">
    <name type="scientific">marine sediment metagenome</name>
    <dbReference type="NCBI Taxonomy" id="412755"/>
    <lineage>
        <taxon>unclassified sequences</taxon>
        <taxon>metagenomes</taxon>
        <taxon>ecological metagenomes</taxon>
    </lineage>
</organism>
<reference evidence="1" key="1">
    <citation type="journal article" date="2014" name="Front. Microbiol.">
        <title>High frequency of phylogenetically diverse reductive dehalogenase-homologous genes in deep subseafloor sedimentary metagenomes.</title>
        <authorList>
            <person name="Kawai M."/>
            <person name="Futagami T."/>
            <person name="Toyoda A."/>
            <person name="Takaki Y."/>
            <person name="Nishi S."/>
            <person name="Hori S."/>
            <person name="Arai W."/>
            <person name="Tsubouchi T."/>
            <person name="Morono Y."/>
            <person name="Uchiyama I."/>
            <person name="Ito T."/>
            <person name="Fujiyama A."/>
            <person name="Inagaki F."/>
            <person name="Takami H."/>
        </authorList>
    </citation>
    <scope>NUCLEOTIDE SEQUENCE</scope>
    <source>
        <strain evidence="1">Expedition CK06-06</strain>
    </source>
</reference>
<name>X1M5F9_9ZZZZ</name>
<feature type="non-terminal residue" evidence="1">
    <location>
        <position position="55"/>
    </location>
</feature>